<dbReference type="GO" id="GO:0004523">
    <property type="term" value="F:RNA-DNA hybrid ribonuclease activity"/>
    <property type="evidence" value="ECO:0007669"/>
    <property type="project" value="UniProtKB-EC"/>
</dbReference>
<comment type="function">
    <text evidence="11">Endonuclease that specifically degrades the RNA of RNA-DNA hybrids.</text>
</comment>
<dbReference type="AlphaFoldDB" id="A0A663F3N7"/>
<evidence type="ECO:0000259" key="13">
    <source>
        <dbReference type="PROSITE" id="PS51975"/>
    </source>
</evidence>
<protein>
    <recommendedName>
        <fullName evidence="11">Ribonuclease</fullName>
        <ecNumber evidence="11">3.1.26.4</ecNumber>
    </recommendedName>
</protein>
<evidence type="ECO:0000256" key="12">
    <source>
        <dbReference type="SAM" id="MobiDB-lite"/>
    </source>
</evidence>
<dbReference type="InterPro" id="IPR001352">
    <property type="entry name" value="RNase_HII/HIII"/>
</dbReference>
<dbReference type="EC" id="3.1.26.4" evidence="11"/>
<evidence type="ECO:0000313" key="15">
    <source>
        <dbReference type="Proteomes" id="UP000472275"/>
    </source>
</evidence>
<comment type="similarity">
    <text evidence="4">Belongs to the RNase HII family. Eukaryotic subfamily.</text>
</comment>
<dbReference type="PANTHER" id="PTHR10954">
    <property type="entry name" value="RIBONUCLEASE H2 SUBUNIT A"/>
    <property type="match status" value="1"/>
</dbReference>
<keyword evidence="7 11" id="KW-0255">Endonuclease</keyword>
<evidence type="ECO:0000256" key="1">
    <source>
        <dbReference type="ARBA" id="ARBA00000077"/>
    </source>
</evidence>
<evidence type="ECO:0000256" key="8">
    <source>
        <dbReference type="ARBA" id="ARBA00022801"/>
    </source>
</evidence>
<reference evidence="14" key="1">
    <citation type="submission" date="2025-08" db="UniProtKB">
        <authorList>
            <consortium name="Ensembl"/>
        </authorList>
    </citation>
    <scope>IDENTIFICATION</scope>
</reference>
<evidence type="ECO:0000256" key="6">
    <source>
        <dbReference type="ARBA" id="ARBA00022723"/>
    </source>
</evidence>
<dbReference type="GO" id="GO:0005829">
    <property type="term" value="C:cytosol"/>
    <property type="evidence" value="ECO:0007669"/>
    <property type="project" value="Ensembl"/>
</dbReference>
<dbReference type="GeneTree" id="ENSGT00390000010768"/>
<dbReference type="Gene3D" id="1.10.10.460">
    <property type="entry name" value="Ribonuclease hii. Domain 2"/>
    <property type="match status" value="1"/>
</dbReference>
<evidence type="ECO:0000256" key="4">
    <source>
        <dbReference type="ARBA" id="ARBA00007058"/>
    </source>
</evidence>
<evidence type="ECO:0000256" key="11">
    <source>
        <dbReference type="RuleBase" id="RU003515"/>
    </source>
</evidence>
<dbReference type="InterPro" id="IPR012337">
    <property type="entry name" value="RNaseH-like_sf"/>
</dbReference>
<dbReference type="SUPFAM" id="SSF53098">
    <property type="entry name" value="Ribonuclease H-like"/>
    <property type="match status" value="1"/>
</dbReference>
<feature type="domain" description="RNase H type-2" evidence="13">
    <location>
        <begin position="188"/>
        <end position="301"/>
    </location>
</feature>
<dbReference type="PROSITE" id="PS51975">
    <property type="entry name" value="RNASE_H_2"/>
    <property type="match status" value="1"/>
</dbReference>
<keyword evidence="6" id="KW-0479">Metal-binding</keyword>
<keyword evidence="15" id="KW-1185">Reference proteome</keyword>
<gene>
    <name evidence="14" type="primary">RNASEH2A</name>
</gene>
<dbReference type="GO" id="GO:0046872">
    <property type="term" value="F:metal ion binding"/>
    <property type="evidence" value="ECO:0007669"/>
    <property type="project" value="UniProtKB-KW"/>
</dbReference>
<dbReference type="InterPro" id="IPR023160">
    <property type="entry name" value="RNase_HII_hlx-loop-hlx_cap_dom"/>
</dbReference>
<accession>A0A663F3N7</accession>
<dbReference type="InterPro" id="IPR036397">
    <property type="entry name" value="RNaseH_sf"/>
</dbReference>
<dbReference type="Ensembl" id="ENSACCT00020020028.1">
    <property type="protein sequence ID" value="ENSACCP00020019184.1"/>
    <property type="gene ID" value="ENSACCG00020013188.1"/>
</dbReference>
<comment type="cofactor">
    <cofactor evidence="2">
        <name>Mn(2+)</name>
        <dbReference type="ChEBI" id="CHEBI:29035"/>
    </cofactor>
</comment>
<dbReference type="PANTHER" id="PTHR10954:SF7">
    <property type="entry name" value="RIBONUCLEASE H2 SUBUNIT A"/>
    <property type="match status" value="1"/>
</dbReference>
<dbReference type="Proteomes" id="UP000472275">
    <property type="component" value="Unassembled WGS sequence"/>
</dbReference>
<evidence type="ECO:0000256" key="9">
    <source>
        <dbReference type="ARBA" id="ARBA00024981"/>
    </source>
</evidence>
<comment type="cofactor">
    <cofactor evidence="3">
        <name>Mg(2+)</name>
        <dbReference type="ChEBI" id="CHEBI:18420"/>
    </cofactor>
</comment>
<evidence type="ECO:0000313" key="14">
    <source>
        <dbReference type="Ensembl" id="ENSACCP00020019184.1"/>
    </source>
</evidence>
<evidence type="ECO:0000256" key="2">
    <source>
        <dbReference type="ARBA" id="ARBA00001936"/>
    </source>
</evidence>
<dbReference type="GO" id="GO:0005654">
    <property type="term" value="C:nucleoplasm"/>
    <property type="evidence" value="ECO:0007669"/>
    <property type="project" value="Ensembl"/>
</dbReference>
<dbReference type="Pfam" id="PF01351">
    <property type="entry name" value="RNase_HII"/>
    <property type="match status" value="1"/>
</dbReference>
<comment type="caution">
    <text evidence="10">Lacks conserved residue(s) required for the propagation of feature annotation.</text>
</comment>
<evidence type="ECO:0000256" key="7">
    <source>
        <dbReference type="ARBA" id="ARBA00022759"/>
    </source>
</evidence>
<keyword evidence="8 11" id="KW-0378">Hydrolase</keyword>
<dbReference type="GO" id="GO:0043137">
    <property type="term" value="P:DNA replication, removal of RNA primer"/>
    <property type="evidence" value="ECO:0007669"/>
    <property type="project" value="TreeGrafter"/>
</dbReference>
<keyword evidence="5 11" id="KW-0540">Nuclease</keyword>
<dbReference type="GO" id="GO:0003723">
    <property type="term" value="F:RNA binding"/>
    <property type="evidence" value="ECO:0007669"/>
    <property type="project" value="UniProtKB-UniRule"/>
</dbReference>
<evidence type="ECO:0000256" key="5">
    <source>
        <dbReference type="ARBA" id="ARBA00022722"/>
    </source>
</evidence>
<evidence type="ECO:0000256" key="3">
    <source>
        <dbReference type="ARBA" id="ARBA00001946"/>
    </source>
</evidence>
<dbReference type="FunFam" id="1.10.10.460:FF:000001">
    <property type="entry name" value="Ribonuclease"/>
    <property type="match status" value="1"/>
</dbReference>
<dbReference type="GO" id="GO:0032299">
    <property type="term" value="C:ribonuclease H2 complex"/>
    <property type="evidence" value="ECO:0007669"/>
    <property type="project" value="Ensembl"/>
</dbReference>
<comment type="function">
    <text evidence="9">Catalytic subunit of RNase HII, an endonuclease that specifically degrades the RNA of RNA:DNA hybrids. Participates in DNA replication, possibly by mediating the removal of lagging-strand Okazaki fragment RNA primers during DNA replication. Mediates the excision of single ribonucleotides from DNA:RNA duplexes.</text>
</comment>
<comment type="catalytic activity">
    <reaction evidence="1 11">
        <text>Endonucleolytic cleavage to 5'-phosphomonoester.</text>
        <dbReference type="EC" id="3.1.26.4"/>
    </reaction>
</comment>
<dbReference type="InParanoid" id="A0A663F3N7"/>
<sequence length="338" mass="35463">MPIYGQAGAVPGTPTRAAQHRPPRGGTSRPGLPTPAGRRRPGPRRDPRGGWSMGVPPVTPISQGAVRGPLPSQTPPSPAMALARLERDPAGAGRFGSAVPPPLPPPALRPRRGRGGAGAGAGAYGLWDLLLPRGEAGGTGGAGCGRLEDAVGGGAGATLWAAGGSERHPGVGTARAAPRPHLCLHAAAVFVDTVGPAEKYEAKLRQRFPGLEVTVRPKADGLFPVVSAASICAKVARDRAVKHWKFVEDLEDIDRDYGSGYPNDPKTKEWLRRHLEPVFGFPQFVRFSWGTAQELLQRRGVPIKWADEDPKQDPTAPPLGALLLRPDPGPATPPPLLP</sequence>
<dbReference type="InterPro" id="IPR024567">
    <property type="entry name" value="RNase_HII/HIII_dom"/>
</dbReference>
<feature type="compositionally biased region" description="Pro residues" evidence="12">
    <location>
        <begin position="327"/>
        <end position="338"/>
    </location>
</feature>
<name>A0A663F3N7_AQUCH</name>
<reference evidence="14" key="2">
    <citation type="submission" date="2025-09" db="UniProtKB">
        <authorList>
            <consortium name="Ensembl"/>
        </authorList>
    </citation>
    <scope>IDENTIFICATION</scope>
</reference>
<dbReference type="Gene3D" id="3.30.420.10">
    <property type="entry name" value="Ribonuclease H-like superfamily/Ribonuclease H"/>
    <property type="match status" value="1"/>
</dbReference>
<evidence type="ECO:0000256" key="10">
    <source>
        <dbReference type="PROSITE-ProRule" id="PRU01319"/>
    </source>
</evidence>
<proteinExistence type="inferred from homology"/>
<feature type="region of interest" description="Disordered" evidence="12">
    <location>
        <begin position="303"/>
        <end position="338"/>
    </location>
</feature>
<feature type="region of interest" description="Disordered" evidence="12">
    <location>
        <begin position="1"/>
        <end position="78"/>
    </location>
</feature>
<dbReference type="GO" id="GO:0006298">
    <property type="term" value="P:mismatch repair"/>
    <property type="evidence" value="ECO:0007669"/>
    <property type="project" value="Ensembl"/>
</dbReference>
<organism evidence="14 15">
    <name type="scientific">Aquila chrysaetos chrysaetos</name>
    <dbReference type="NCBI Taxonomy" id="223781"/>
    <lineage>
        <taxon>Eukaryota</taxon>
        <taxon>Metazoa</taxon>
        <taxon>Chordata</taxon>
        <taxon>Craniata</taxon>
        <taxon>Vertebrata</taxon>
        <taxon>Euteleostomi</taxon>
        <taxon>Archelosauria</taxon>
        <taxon>Archosauria</taxon>
        <taxon>Dinosauria</taxon>
        <taxon>Saurischia</taxon>
        <taxon>Theropoda</taxon>
        <taxon>Coelurosauria</taxon>
        <taxon>Aves</taxon>
        <taxon>Neognathae</taxon>
        <taxon>Neoaves</taxon>
        <taxon>Telluraves</taxon>
        <taxon>Accipitrimorphae</taxon>
        <taxon>Accipitriformes</taxon>
        <taxon>Accipitridae</taxon>
        <taxon>Accipitrinae</taxon>
        <taxon>Aquila</taxon>
    </lineage>
</organism>